<proteinExistence type="predicted"/>
<dbReference type="Proteomes" id="UP001605989">
    <property type="component" value="Unassembled WGS sequence"/>
</dbReference>
<protein>
    <submittedName>
        <fullName evidence="4">LysR family transcriptional regulator</fullName>
    </submittedName>
    <submittedName>
        <fullName evidence="3">Winged helix-turn-helix domain-containing protein</fullName>
    </submittedName>
</protein>
<dbReference type="SUPFAM" id="SSF46785">
    <property type="entry name" value="Winged helix' DNA-binding domain"/>
    <property type="match status" value="1"/>
</dbReference>
<reference evidence="4 5" key="1">
    <citation type="submission" date="2020-04" db="EMBL/GenBank/DDBJ databases">
        <authorList>
            <person name="Hitch T.C.A."/>
            <person name="Wylensek D."/>
            <person name="Clavel T."/>
        </authorList>
    </citation>
    <scope>NUCLEOTIDE SEQUENCE [LARGE SCALE GENOMIC DNA]</scope>
    <source>
        <strain evidence="4 5">Oil-RF-744-FAT-WT-6-1</strain>
    </source>
</reference>
<evidence type="ECO:0000313" key="5">
    <source>
        <dbReference type="Proteomes" id="UP000591071"/>
    </source>
</evidence>
<feature type="coiled-coil region" evidence="1">
    <location>
        <begin position="82"/>
        <end position="109"/>
    </location>
</feature>
<name>A0A848BND0_9FIRM</name>
<keyword evidence="1" id="KW-0175">Coiled coil</keyword>
<evidence type="ECO:0000259" key="2">
    <source>
        <dbReference type="Pfam" id="PF00126"/>
    </source>
</evidence>
<organism evidence="4 5">
    <name type="scientific">Megasphaera hexanoica</name>
    <dbReference type="NCBI Taxonomy" id="1675036"/>
    <lineage>
        <taxon>Bacteria</taxon>
        <taxon>Bacillati</taxon>
        <taxon>Bacillota</taxon>
        <taxon>Negativicutes</taxon>
        <taxon>Veillonellales</taxon>
        <taxon>Veillonellaceae</taxon>
        <taxon>Megasphaera</taxon>
    </lineage>
</organism>
<reference evidence="3 6" key="2">
    <citation type="submission" date="2024-10" db="EMBL/GenBank/DDBJ databases">
        <authorList>
            <person name="Sang B.-I."/>
            <person name="Prabhaharan D."/>
        </authorList>
    </citation>
    <scope>NUCLEOTIDE SEQUENCE [LARGE SCALE GENOMIC DNA]</scope>
    <source>
        <strain evidence="3 6">MH</strain>
    </source>
</reference>
<sequence length="131" mass="14790">MNRDQDKRLRCKVTVRMMTDEKAFGPGVAELLSGVRRTGSLQGAAQAMHMSYSKAWTVVRAAEEIWGFPLTERQAGGSHGGHSRLTKAAEILLQRYEKLEEKVNETARQEFERSFNPGEITRLKELGHETT</sequence>
<dbReference type="AlphaFoldDB" id="A0A848BND0"/>
<dbReference type="Pfam" id="PF00126">
    <property type="entry name" value="HTH_1"/>
    <property type="match status" value="1"/>
</dbReference>
<dbReference type="Proteomes" id="UP000591071">
    <property type="component" value="Unassembled WGS sequence"/>
</dbReference>
<dbReference type="EMBL" id="JBIEKR010000014">
    <property type="protein sequence ID" value="MFG6274149.1"/>
    <property type="molecule type" value="Genomic_DNA"/>
</dbReference>
<evidence type="ECO:0000256" key="1">
    <source>
        <dbReference type="SAM" id="Coils"/>
    </source>
</evidence>
<dbReference type="PANTHER" id="PTHR30432:SF1">
    <property type="entry name" value="DNA-BINDING TRANSCRIPTIONAL DUAL REGULATOR MODE"/>
    <property type="match status" value="1"/>
</dbReference>
<feature type="domain" description="HTH lysR-type" evidence="2">
    <location>
        <begin position="33"/>
        <end position="90"/>
    </location>
</feature>
<dbReference type="PANTHER" id="PTHR30432">
    <property type="entry name" value="TRANSCRIPTIONAL REGULATOR MODE"/>
    <property type="match status" value="1"/>
</dbReference>
<dbReference type="InterPro" id="IPR036388">
    <property type="entry name" value="WH-like_DNA-bd_sf"/>
</dbReference>
<dbReference type="KEGG" id="mhw:ACT01_13625"/>
<keyword evidence="6" id="KW-1185">Reference proteome</keyword>
<comment type="caution">
    <text evidence="4">The sequence shown here is derived from an EMBL/GenBank/DDBJ whole genome shotgun (WGS) entry which is preliminary data.</text>
</comment>
<dbReference type="GO" id="GO:0003700">
    <property type="term" value="F:DNA-binding transcription factor activity"/>
    <property type="evidence" value="ECO:0007669"/>
    <property type="project" value="InterPro"/>
</dbReference>
<evidence type="ECO:0000313" key="4">
    <source>
        <dbReference type="EMBL" id="NME27252.1"/>
    </source>
</evidence>
<dbReference type="Gene3D" id="1.10.10.10">
    <property type="entry name" value="Winged helix-like DNA-binding domain superfamily/Winged helix DNA-binding domain"/>
    <property type="match status" value="1"/>
</dbReference>
<accession>A0A848BND0</accession>
<evidence type="ECO:0000313" key="6">
    <source>
        <dbReference type="Proteomes" id="UP001605989"/>
    </source>
</evidence>
<dbReference type="InterPro" id="IPR036390">
    <property type="entry name" value="WH_DNA-bd_sf"/>
</dbReference>
<dbReference type="InterPro" id="IPR000847">
    <property type="entry name" value="LysR_HTH_N"/>
</dbReference>
<dbReference type="InterPro" id="IPR051815">
    <property type="entry name" value="Molybdate_resp_trans_reg"/>
</dbReference>
<dbReference type="RefSeq" id="WP_113856455.1">
    <property type="nucleotide sequence ID" value="NZ_CP011940.1"/>
</dbReference>
<dbReference type="EMBL" id="JABAFG010000002">
    <property type="protein sequence ID" value="NME27252.1"/>
    <property type="molecule type" value="Genomic_DNA"/>
</dbReference>
<dbReference type="OrthoDB" id="285216at2"/>
<gene>
    <name evidence="3" type="ORF">ACGTZG_13240</name>
    <name evidence="4" type="ORF">HF872_01225</name>
</gene>
<evidence type="ECO:0000313" key="3">
    <source>
        <dbReference type="EMBL" id="MFG6274149.1"/>
    </source>
</evidence>